<dbReference type="AlphaFoldDB" id="A0A3N2PTD6"/>
<dbReference type="PANTHER" id="PTHR13533:SF1">
    <property type="entry name" value="N-ACETYLNEURAMINATE 9-O-ACETYLTRANSFERASE"/>
    <property type="match status" value="1"/>
</dbReference>
<comment type="similarity">
    <text evidence="2">Belongs to the PC-esterase family. CASD1 subfamily.</text>
</comment>
<feature type="transmembrane region" description="Helical" evidence="9">
    <location>
        <begin position="399"/>
        <end position="419"/>
    </location>
</feature>
<reference evidence="11 12" key="1">
    <citation type="journal article" date="2018" name="Mol. Ecol.">
        <title>The obligate alkalophilic soda-lake fungus Sodiomyces alkalinus has shifted to a protein diet.</title>
        <authorList>
            <person name="Grum-Grzhimaylo A.A."/>
            <person name="Falkoski D.L."/>
            <person name="van den Heuvel J."/>
            <person name="Valero-Jimenez C.A."/>
            <person name="Min B."/>
            <person name="Choi I.G."/>
            <person name="Lipzen A."/>
            <person name="Daum C.G."/>
            <person name="Aanen D.K."/>
            <person name="Tsang A."/>
            <person name="Henrissat B."/>
            <person name="Bilanenko E.N."/>
            <person name="de Vries R.P."/>
            <person name="van Kan J.A.L."/>
            <person name="Grigoriev I.V."/>
            <person name="Debets A.J.M."/>
        </authorList>
    </citation>
    <scope>NUCLEOTIDE SEQUENCE [LARGE SCALE GENOMIC DNA]</scope>
    <source>
        <strain evidence="11 12">F11</strain>
    </source>
</reference>
<keyword evidence="12" id="KW-1185">Reference proteome</keyword>
<protein>
    <submittedName>
        <fullName evidence="11">Cas1p-domain-containing protein</fullName>
    </submittedName>
</protein>
<dbReference type="RefSeq" id="XP_028465576.1">
    <property type="nucleotide sequence ID" value="XM_028607010.1"/>
</dbReference>
<feature type="transmembrane region" description="Helical" evidence="9">
    <location>
        <begin position="487"/>
        <end position="505"/>
    </location>
</feature>
<evidence type="ECO:0000313" key="11">
    <source>
        <dbReference type="EMBL" id="ROT37770.1"/>
    </source>
</evidence>
<keyword evidence="6 9" id="KW-0472">Membrane</keyword>
<feature type="transmembrane region" description="Helical" evidence="9">
    <location>
        <begin position="709"/>
        <end position="731"/>
    </location>
</feature>
<evidence type="ECO:0000313" key="12">
    <source>
        <dbReference type="Proteomes" id="UP000272025"/>
    </source>
</evidence>
<name>A0A3N2PTD6_SODAK</name>
<dbReference type="EMBL" id="ML119056">
    <property type="protein sequence ID" value="ROT37770.1"/>
    <property type="molecule type" value="Genomic_DNA"/>
</dbReference>
<dbReference type="GO" id="GO:0005975">
    <property type="term" value="P:carbohydrate metabolic process"/>
    <property type="evidence" value="ECO:0007669"/>
    <property type="project" value="UniProtKB-ARBA"/>
</dbReference>
<proteinExistence type="inferred from homology"/>
<dbReference type="GO" id="GO:0016740">
    <property type="term" value="F:transferase activity"/>
    <property type="evidence" value="ECO:0007669"/>
    <property type="project" value="UniProtKB-KW"/>
</dbReference>
<dbReference type="Pfam" id="PF07779">
    <property type="entry name" value="Cas1_AcylT"/>
    <property type="match status" value="1"/>
</dbReference>
<comment type="subcellular location">
    <subcellularLocation>
        <location evidence="1">Membrane</location>
        <topology evidence="1">Multi-pass membrane protein</topology>
    </subcellularLocation>
</comment>
<dbReference type="PANTHER" id="PTHR13533">
    <property type="entry name" value="N-ACETYLNEURAMINATE 9-O-ACETYLTRANSFERASE"/>
    <property type="match status" value="1"/>
</dbReference>
<dbReference type="GO" id="GO:0016020">
    <property type="term" value="C:membrane"/>
    <property type="evidence" value="ECO:0007669"/>
    <property type="project" value="UniProtKB-SubCell"/>
</dbReference>
<dbReference type="GeneID" id="39575488"/>
<evidence type="ECO:0000256" key="4">
    <source>
        <dbReference type="ARBA" id="ARBA00022692"/>
    </source>
</evidence>
<dbReference type="Proteomes" id="UP000272025">
    <property type="component" value="Unassembled WGS sequence"/>
</dbReference>
<keyword evidence="5 9" id="KW-1133">Transmembrane helix</keyword>
<evidence type="ECO:0000256" key="3">
    <source>
        <dbReference type="ARBA" id="ARBA00022679"/>
    </source>
</evidence>
<dbReference type="InterPro" id="IPR012419">
    <property type="entry name" value="Cas1_AcylTrans_dom"/>
</dbReference>
<feature type="region of interest" description="Disordered" evidence="8">
    <location>
        <begin position="822"/>
        <end position="852"/>
    </location>
</feature>
<evidence type="ECO:0000256" key="6">
    <source>
        <dbReference type="ARBA" id="ARBA00023136"/>
    </source>
</evidence>
<keyword evidence="7" id="KW-0325">Glycoprotein</keyword>
<feature type="domain" description="Cas1p 10 TM acyl transferase" evidence="10">
    <location>
        <begin position="339"/>
        <end position="816"/>
    </location>
</feature>
<evidence type="ECO:0000259" key="10">
    <source>
        <dbReference type="Pfam" id="PF07779"/>
    </source>
</evidence>
<keyword evidence="4 9" id="KW-0812">Transmembrane</keyword>
<dbReference type="OrthoDB" id="1932925at2759"/>
<gene>
    <name evidence="11" type="ORF">SODALDRAFT_173944</name>
</gene>
<feature type="transmembrane region" description="Helical" evidence="9">
    <location>
        <begin position="675"/>
        <end position="697"/>
    </location>
</feature>
<evidence type="ECO:0000256" key="7">
    <source>
        <dbReference type="ARBA" id="ARBA00023180"/>
    </source>
</evidence>
<evidence type="ECO:0000256" key="9">
    <source>
        <dbReference type="SAM" id="Phobius"/>
    </source>
</evidence>
<feature type="transmembrane region" description="Helical" evidence="9">
    <location>
        <begin position="601"/>
        <end position="623"/>
    </location>
</feature>
<keyword evidence="3" id="KW-0808">Transferase</keyword>
<organism evidence="11 12">
    <name type="scientific">Sodiomyces alkalinus (strain CBS 110278 / VKM F-3762 / F11)</name>
    <name type="common">Alkaliphilic filamentous fungus</name>
    <dbReference type="NCBI Taxonomy" id="1314773"/>
    <lineage>
        <taxon>Eukaryota</taxon>
        <taxon>Fungi</taxon>
        <taxon>Dikarya</taxon>
        <taxon>Ascomycota</taxon>
        <taxon>Pezizomycotina</taxon>
        <taxon>Sordariomycetes</taxon>
        <taxon>Hypocreomycetidae</taxon>
        <taxon>Glomerellales</taxon>
        <taxon>Plectosphaerellaceae</taxon>
        <taxon>Sodiomyces</taxon>
    </lineage>
</organism>
<feature type="transmembrane region" description="Helical" evidence="9">
    <location>
        <begin position="567"/>
        <end position="589"/>
    </location>
</feature>
<dbReference type="GO" id="GO:0005794">
    <property type="term" value="C:Golgi apparatus"/>
    <property type="evidence" value="ECO:0007669"/>
    <property type="project" value="UniProtKB-ARBA"/>
</dbReference>
<accession>A0A3N2PTD6</accession>
<evidence type="ECO:0000256" key="2">
    <source>
        <dbReference type="ARBA" id="ARBA00010666"/>
    </source>
</evidence>
<evidence type="ECO:0000256" key="5">
    <source>
        <dbReference type="ARBA" id="ARBA00022989"/>
    </source>
</evidence>
<sequence length="887" mass="99326">MKLPSLPLPAVPERAASLTSLVFAAILLAAALINHLSFTTDPYRCGALLRRGSWLDPPNEKGDRAPFRNWQPDGCMLRKYNNDDIRHCMDGRHMVFSGDSTTRQVFWGMARLLDSPTADQARKNAPAHSNYDMTINGVRLVQIWNPYLDSGEANRNLTRELDIYREERANPVPVKDQKSAAIIMLGVGGWFALHNLEEEGYRNFTSAIDNVTGLLAHRDLPRFGTRARPMHPLDGTGNEVFLAPVHPPWYDELPEKRKTPEGIQVGELESYNEYLAGIEYDRHLSLLWSFPALSQGQPETIVDRNDTGFHVVDSVAETKATILLNLRCNAKLDAMDGYPHDRTCCTDYGRKPVVQQLLLFLGALYVAACVAVEARTLWRSNAAADGLTSPHPSSSRRRLFLDFDMAIFVATLLCCYYFDRTQMLPKGSKQYVPGEFQFLCGLVLLVALLSLRRSHAPPSSPPPPLSENGHAEPEMGPFLSRDQTDEWKGWIVLFILICHWTGAQALGPQVVFRLCVAAYLFQTGYGHATYFLTKKDFSFHRVAAATLLRLNLLSCALSYVMNTDYTFYYFAPLVSFWFLVVWATMAIGSKYNFSIIFVSQKILLSMVFVLLLVQVTPFPRWAFALLRALFGVNWDVDEWEFRLSLDPFIVFVGMATAVAHQVLKNTAARAPPVLHYLAAVLGVLGTFVFWLACSGQIEDTDQYTQWHPYASFLPILGFVAVRNIPGPVAAVRTSTSRAMAWVGRCSLEVLTLHFHLFLGADTKGVLRVGGLGGDGSLFGDRWRDLVFIVPFLLWISSRVAEATGRIVRVLTDTAKNDEFVEMGRQEEGGEGGEPKGGVERDTDGHEHGSPFSIPKIVRDARSKYSVNDLRVRMGILLGVMWLLNLIY</sequence>
<feature type="transmembrane region" description="Helical" evidence="9">
    <location>
        <begin position="643"/>
        <end position="663"/>
    </location>
</feature>
<evidence type="ECO:0000256" key="8">
    <source>
        <dbReference type="SAM" id="MobiDB-lite"/>
    </source>
</evidence>
<feature type="compositionally biased region" description="Basic and acidic residues" evidence="8">
    <location>
        <begin position="822"/>
        <end position="848"/>
    </location>
</feature>
<evidence type="ECO:0000256" key="1">
    <source>
        <dbReference type="ARBA" id="ARBA00004141"/>
    </source>
</evidence>
<feature type="transmembrane region" description="Helical" evidence="9">
    <location>
        <begin position="357"/>
        <end position="378"/>
    </location>
</feature>